<dbReference type="InterPro" id="IPR054382">
    <property type="entry name" value="wHTH_alphaproteobact"/>
</dbReference>
<dbReference type="Pfam" id="PF22324">
    <property type="entry name" value="HTH_91"/>
    <property type="match status" value="1"/>
</dbReference>
<evidence type="ECO:0000259" key="1">
    <source>
        <dbReference type="Pfam" id="PF22324"/>
    </source>
</evidence>
<evidence type="ECO:0000313" key="2">
    <source>
        <dbReference type="EMBL" id="ARQ08599.1"/>
    </source>
</evidence>
<dbReference type="AlphaFoldDB" id="A0AAN1BC80"/>
<accession>A0AAN1BC80</accession>
<dbReference type="EMBL" id="CP020906">
    <property type="protein sequence ID" value="ARQ08599.1"/>
    <property type="molecule type" value="Genomic_DNA"/>
</dbReference>
<protein>
    <recommendedName>
        <fullName evidence="1">Winged helix domain-containing protein</fullName>
    </recommendedName>
</protein>
<dbReference type="Proteomes" id="UP000194159">
    <property type="component" value="Chromosome"/>
</dbReference>
<dbReference type="RefSeq" id="WP_086081576.1">
    <property type="nucleotide sequence ID" value="NZ_CP020906.1"/>
</dbReference>
<name>A0AAN1BC80_RHIET</name>
<gene>
    <name evidence="2" type="ORF">NXC12_CH00508</name>
</gene>
<feature type="domain" description="Winged helix" evidence="1">
    <location>
        <begin position="18"/>
        <end position="92"/>
    </location>
</feature>
<organism evidence="2 3">
    <name type="scientific">Rhizobium etli</name>
    <dbReference type="NCBI Taxonomy" id="29449"/>
    <lineage>
        <taxon>Bacteria</taxon>
        <taxon>Pseudomonadati</taxon>
        <taxon>Pseudomonadota</taxon>
        <taxon>Alphaproteobacteria</taxon>
        <taxon>Hyphomicrobiales</taxon>
        <taxon>Rhizobiaceae</taxon>
        <taxon>Rhizobium/Agrobacterium group</taxon>
        <taxon>Rhizobium</taxon>
    </lineage>
</organism>
<proteinExistence type="predicted"/>
<sequence length="103" mass="11271">MTKRIITTARVLPDGQPFKVVGRFGWALKCLVKAGERGCTPIDHPGPRWSAYVHRLRKDHGLVIETINESHGGPFPGSHARYRLITETEIIEDAAADAAKAAA</sequence>
<reference evidence="2 3" key="1">
    <citation type="submission" date="2017-04" db="EMBL/GenBank/DDBJ databases">
        <title>Complete genome sequences of Rhizobium genomic linages associated to common bean (phaseolus vulgaris).</title>
        <authorList>
            <person name="Santamaria R.I."/>
            <person name="Bustos P."/>
            <person name="Perez-Carrascal O."/>
            <person name="Martinez-Flores I."/>
            <person name="Juarez S."/>
            <person name="Lozano L."/>
            <person name="Miranda F."/>
            <person name="Vinuesa P."/>
            <person name="Martinez-Romero E."/>
            <person name="Cevallos M.A."/>
            <person name="Romero D."/>
            <person name="Davila G."/>
            <person name="Gonzalez V."/>
        </authorList>
    </citation>
    <scope>NUCLEOTIDE SEQUENCE [LARGE SCALE GENOMIC DNA]</scope>
    <source>
        <strain evidence="2 3">NXC12</strain>
    </source>
</reference>
<evidence type="ECO:0000313" key="3">
    <source>
        <dbReference type="Proteomes" id="UP000194159"/>
    </source>
</evidence>